<evidence type="ECO:0000313" key="2">
    <source>
        <dbReference type="Proteomes" id="UP001143509"/>
    </source>
</evidence>
<gene>
    <name evidence="1" type="ORF">GCM10017620_12030</name>
</gene>
<evidence type="ECO:0000313" key="1">
    <source>
        <dbReference type="EMBL" id="GLK48230.1"/>
    </source>
</evidence>
<proteinExistence type="predicted"/>
<name>A0ABQ5T816_9CAUL</name>
<dbReference type="RefSeq" id="WP_271164465.1">
    <property type="nucleotide sequence ID" value="NZ_BSFD01000002.1"/>
</dbReference>
<organism evidence="1 2">
    <name type="scientific">Brevundimonas intermedia</name>
    <dbReference type="NCBI Taxonomy" id="74315"/>
    <lineage>
        <taxon>Bacteria</taxon>
        <taxon>Pseudomonadati</taxon>
        <taxon>Pseudomonadota</taxon>
        <taxon>Alphaproteobacteria</taxon>
        <taxon>Caulobacterales</taxon>
        <taxon>Caulobacteraceae</taxon>
        <taxon>Brevundimonas</taxon>
    </lineage>
</organism>
<reference evidence="1" key="2">
    <citation type="submission" date="2023-01" db="EMBL/GenBank/DDBJ databases">
        <authorList>
            <person name="Sun Q."/>
            <person name="Evtushenko L."/>
        </authorList>
    </citation>
    <scope>NUCLEOTIDE SEQUENCE</scope>
    <source>
        <strain evidence="1">VKM B-1499</strain>
    </source>
</reference>
<protein>
    <submittedName>
        <fullName evidence="1">Uncharacterized protein</fullName>
    </submittedName>
</protein>
<comment type="caution">
    <text evidence="1">The sequence shown here is derived from an EMBL/GenBank/DDBJ whole genome shotgun (WGS) entry which is preliminary data.</text>
</comment>
<dbReference type="EMBL" id="BSFD01000002">
    <property type="protein sequence ID" value="GLK48230.1"/>
    <property type="molecule type" value="Genomic_DNA"/>
</dbReference>
<reference evidence="1" key="1">
    <citation type="journal article" date="2014" name="Int. J. Syst. Evol. Microbiol.">
        <title>Complete genome of a new Firmicutes species belonging to the dominant human colonic microbiota ('Ruminococcus bicirculans') reveals two chromosomes and a selective capacity to utilize plant glucans.</title>
        <authorList>
            <consortium name="NISC Comparative Sequencing Program"/>
            <person name="Wegmann U."/>
            <person name="Louis P."/>
            <person name="Goesmann A."/>
            <person name="Henrissat B."/>
            <person name="Duncan S.H."/>
            <person name="Flint H.J."/>
        </authorList>
    </citation>
    <scope>NUCLEOTIDE SEQUENCE</scope>
    <source>
        <strain evidence="1">VKM B-1499</strain>
    </source>
</reference>
<dbReference type="Proteomes" id="UP001143509">
    <property type="component" value="Unassembled WGS sequence"/>
</dbReference>
<accession>A0ABQ5T816</accession>
<keyword evidence="2" id="KW-1185">Reference proteome</keyword>
<sequence>MSFDLAVFDPAVAPTECVAFMAWYEAQTNWLETQEDDDDPATASLPLRRWYDNMRQTFPAMNGPDATDDEDNTRITGYSIRAAFIYADFRWDHADEAYEVALKWARQEQLGFFDLSNSGNVWLPVKGGDYRVLNCAAA</sequence>